<accession>A0AAD5V5N0</accession>
<dbReference type="AlphaFoldDB" id="A0AAD5V5N0"/>
<name>A0AAD5V5N0_9APHY</name>
<feature type="transmembrane region" description="Helical" evidence="2">
    <location>
        <begin position="57"/>
        <end position="78"/>
    </location>
</feature>
<keyword evidence="2" id="KW-0812">Transmembrane</keyword>
<dbReference type="EMBL" id="JANAWD010000153">
    <property type="protein sequence ID" value="KAJ3485447.1"/>
    <property type="molecule type" value="Genomic_DNA"/>
</dbReference>
<evidence type="ECO:0000256" key="2">
    <source>
        <dbReference type="SAM" id="Phobius"/>
    </source>
</evidence>
<protein>
    <submittedName>
        <fullName evidence="3">Uncharacterized protein</fullName>
    </submittedName>
</protein>
<comment type="caution">
    <text evidence="3">The sequence shown here is derived from an EMBL/GenBank/DDBJ whole genome shotgun (WGS) entry which is preliminary data.</text>
</comment>
<evidence type="ECO:0000313" key="4">
    <source>
        <dbReference type="Proteomes" id="UP001212997"/>
    </source>
</evidence>
<sequence>MDGSPVLRMINGSPCTGAGDLHASTAIRFICDSSVPDYGQFSPYSIPLGLHPNLQPVRIGALLMAYLICGTAYNYFVLGIRGFDVIPRYSFCSLSDTIEFCQNCTDKIKSLFTSDTFQYGGGGGWRDEWGSGGGSYRGLASSREEEASMLGGPPGFLDEEDDEEAVRESAPQSAKPQGMDTNGVIRL</sequence>
<proteinExistence type="predicted"/>
<gene>
    <name evidence="3" type="ORF">NLI96_g4949</name>
</gene>
<keyword evidence="2" id="KW-0472">Membrane</keyword>
<keyword evidence="2" id="KW-1133">Transmembrane helix</keyword>
<evidence type="ECO:0000256" key="1">
    <source>
        <dbReference type="SAM" id="MobiDB-lite"/>
    </source>
</evidence>
<dbReference type="Proteomes" id="UP001212997">
    <property type="component" value="Unassembled WGS sequence"/>
</dbReference>
<reference evidence="3" key="1">
    <citation type="submission" date="2022-07" db="EMBL/GenBank/DDBJ databases">
        <title>Genome Sequence of Physisporinus lineatus.</title>
        <authorList>
            <person name="Buettner E."/>
        </authorList>
    </citation>
    <scope>NUCLEOTIDE SEQUENCE</scope>
    <source>
        <strain evidence="3">VT162</strain>
    </source>
</reference>
<feature type="region of interest" description="Disordered" evidence="1">
    <location>
        <begin position="136"/>
        <end position="187"/>
    </location>
</feature>
<keyword evidence="4" id="KW-1185">Reference proteome</keyword>
<organism evidence="3 4">
    <name type="scientific">Meripilus lineatus</name>
    <dbReference type="NCBI Taxonomy" id="2056292"/>
    <lineage>
        <taxon>Eukaryota</taxon>
        <taxon>Fungi</taxon>
        <taxon>Dikarya</taxon>
        <taxon>Basidiomycota</taxon>
        <taxon>Agaricomycotina</taxon>
        <taxon>Agaricomycetes</taxon>
        <taxon>Polyporales</taxon>
        <taxon>Meripilaceae</taxon>
        <taxon>Meripilus</taxon>
    </lineage>
</organism>
<evidence type="ECO:0000313" key="3">
    <source>
        <dbReference type="EMBL" id="KAJ3485447.1"/>
    </source>
</evidence>